<dbReference type="EMBL" id="JBHSPF010000055">
    <property type="protein sequence ID" value="MFC5629240.1"/>
    <property type="molecule type" value="Genomic_DNA"/>
</dbReference>
<dbReference type="RefSeq" id="WP_270898535.1">
    <property type="nucleotide sequence ID" value="NZ_JBHSPF010000055.1"/>
</dbReference>
<keyword evidence="2" id="KW-0547">Nucleotide-binding</keyword>
<keyword evidence="6" id="KW-1185">Reference proteome</keyword>
<evidence type="ECO:0000313" key="5">
    <source>
        <dbReference type="EMBL" id="MFC5629240.1"/>
    </source>
</evidence>
<dbReference type="SUPFAM" id="SSF63999">
    <property type="entry name" value="Thiamin pyrophosphokinase, catalytic domain"/>
    <property type="match status" value="1"/>
</dbReference>
<evidence type="ECO:0000313" key="6">
    <source>
        <dbReference type="Proteomes" id="UP001596143"/>
    </source>
</evidence>
<name>A0ABW0U8U6_9BACI</name>
<dbReference type="NCBIfam" id="NF040608">
    <property type="entry name" value="division_SteA"/>
    <property type="match status" value="1"/>
</dbReference>
<keyword evidence="1" id="KW-0808">Transferase</keyword>
<reference evidence="6" key="1">
    <citation type="journal article" date="2019" name="Int. J. Syst. Evol. Microbiol.">
        <title>The Global Catalogue of Microorganisms (GCM) 10K type strain sequencing project: providing services to taxonomists for standard genome sequencing and annotation.</title>
        <authorList>
            <consortium name="The Broad Institute Genomics Platform"/>
            <consortium name="The Broad Institute Genome Sequencing Center for Infectious Disease"/>
            <person name="Wu L."/>
            <person name="Ma J."/>
        </authorList>
    </citation>
    <scope>NUCLEOTIDE SEQUENCE [LARGE SCALE GENOMIC DNA]</scope>
    <source>
        <strain evidence="6">CGMCC 1.15790</strain>
    </source>
</reference>
<evidence type="ECO:0000256" key="4">
    <source>
        <dbReference type="ARBA" id="ARBA00022840"/>
    </source>
</evidence>
<dbReference type="InterPro" id="IPR036759">
    <property type="entry name" value="TPK_catalytic_sf"/>
</dbReference>
<evidence type="ECO:0000256" key="1">
    <source>
        <dbReference type="ARBA" id="ARBA00022679"/>
    </source>
</evidence>
<gene>
    <name evidence="5" type="primary">steA</name>
    <name evidence="5" type="ORF">ACFPTR_10230</name>
</gene>
<accession>A0ABW0U8U6</accession>
<protein>
    <submittedName>
        <fullName evidence="5">Cytokinetic ring protein SteA</fullName>
    </submittedName>
</protein>
<organism evidence="5 6">
    <name type="scientific">Aliibacillus thermotolerans</name>
    <dbReference type="NCBI Taxonomy" id="1834418"/>
    <lineage>
        <taxon>Bacteria</taxon>
        <taxon>Bacillati</taxon>
        <taxon>Bacillota</taxon>
        <taxon>Bacilli</taxon>
        <taxon>Bacillales</taxon>
        <taxon>Bacillaceae</taxon>
        <taxon>Aliibacillus</taxon>
    </lineage>
</organism>
<evidence type="ECO:0000256" key="2">
    <source>
        <dbReference type="ARBA" id="ARBA00022741"/>
    </source>
</evidence>
<keyword evidence="3" id="KW-0418">Kinase</keyword>
<sequence length="360" mass="40902">MSIQGRAFFYEKTKKIRRIHHPEDIVFITHQDIDEVAAQSLIDHGVKVMINEKSSMSGRFYHEGVKRLLEANVRVFDLCNTLSARVVHGKQVMIERHQLFLREERLLPIAIVEEYDRLRLAQLEKKAREVWLENFIKFGENSIRHADKELSLLRYCWERWPEGRAFLNEEVLIVSRGNHYKEDLSFAFQLLPLKNITIVAVDGAADTCASLGYIPDYIVGDMDSVSNDLLQSGAKLIVHENERGEAPGMKRLERLGLTATKKRWAGVSEDVAIIHSLKEGAKRLFIVGGQRGMEEYLAKGREGMGSSLLVRMIAGNRIIDLKGIHACFQELLPISVTGRYPSLLTLLERSTASPVKEAQP</sequence>
<proteinExistence type="predicted"/>
<keyword evidence="4" id="KW-0067">ATP-binding</keyword>
<dbReference type="InterPro" id="IPR047795">
    <property type="entry name" value="Put_SteA-like"/>
</dbReference>
<dbReference type="Proteomes" id="UP001596143">
    <property type="component" value="Unassembled WGS sequence"/>
</dbReference>
<dbReference type="Gene3D" id="3.40.50.10240">
    <property type="entry name" value="Thiamin pyrophosphokinase, catalytic domain"/>
    <property type="match status" value="1"/>
</dbReference>
<comment type="caution">
    <text evidence="5">The sequence shown here is derived from an EMBL/GenBank/DDBJ whole genome shotgun (WGS) entry which is preliminary data.</text>
</comment>
<evidence type="ECO:0000256" key="3">
    <source>
        <dbReference type="ARBA" id="ARBA00022777"/>
    </source>
</evidence>